<comment type="similarity">
    <text evidence="5">Belongs to the 4-toluene sulfonate uptake permease (TSUP) (TC 2.A.102) family.</text>
</comment>
<keyword evidence="3 5" id="KW-1133">Transmembrane helix</keyword>
<evidence type="ECO:0000313" key="7">
    <source>
        <dbReference type="Proteomes" id="UP000199274"/>
    </source>
</evidence>
<dbReference type="InterPro" id="IPR002781">
    <property type="entry name" value="TM_pro_TauE-like"/>
</dbReference>
<comment type="subcellular location">
    <subcellularLocation>
        <location evidence="5">Cell membrane</location>
        <topology evidence="5">Multi-pass membrane protein</topology>
    </subcellularLocation>
    <subcellularLocation>
        <location evidence="1">Membrane</location>
        <topology evidence="1">Multi-pass membrane protein</topology>
    </subcellularLocation>
</comment>
<organism evidence="6 7">
    <name type="scientific">Flavobacterium omnivorum</name>
    <dbReference type="NCBI Taxonomy" id="178355"/>
    <lineage>
        <taxon>Bacteria</taxon>
        <taxon>Pseudomonadati</taxon>
        <taxon>Bacteroidota</taxon>
        <taxon>Flavobacteriia</taxon>
        <taxon>Flavobacteriales</taxon>
        <taxon>Flavobacteriaceae</taxon>
        <taxon>Flavobacterium</taxon>
    </lineage>
</organism>
<dbReference type="AlphaFoldDB" id="A0A1G8DCQ6"/>
<keyword evidence="5" id="KW-1003">Cell membrane</keyword>
<dbReference type="Pfam" id="PF01925">
    <property type="entry name" value="TauE"/>
    <property type="match status" value="1"/>
</dbReference>
<keyword evidence="7" id="KW-1185">Reference proteome</keyword>
<feature type="transmembrane region" description="Helical" evidence="5">
    <location>
        <begin position="6"/>
        <end position="35"/>
    </location>
</feature>
<dbReference type="PANTHER" id="PTHR43701:SF2">
    <property type="entry name" value="MEMBRANE TRANSPORTER PROTEIN YJNA-RELATED"/>
    <property type="match status" value="1"/>
</dbReference>
<dbReference type="OrthoDB" id="8559161at2"/>
<reference evidence="7" key="1">
    <citation type="submission" date="2016-10" db="EMBL/GenBank/DDBJ databases">
        <authorList>
            <person name="Varghese N."/>
            <person name="Submissions S."/>
        </authorList>
    </citation>
    <scope>NUCLEOTIDE SEQUENCE [LARGE SCALE GENOMIC DNA]</scope>
    <source>
        <strain evidence="7">CGMCC 1.2747</strain>
    </source>
</reference>
<dbReference type="RefSeq" id="WP_091257588.1">
    <property type="nucleotide sequence ID" value="NZ_FNDB01000009.1"/>
</dbReference>
<evidence type="ECO:0000256" key="1">
    <source>
        <dbReference type="ARBA" id="ARBA00004141"/>
    </source>
</evidence>
<dbReference type="PANTHER" id="PTHR43701">
    <property type="entry name" value="MEMBRANE TRANSPORTER PROTEIN MJ0441-RELATED"/>
    <property type="match status" value="1"/>
</dbReference>
<dbReference type="GO" id="GO:0005886">
    <property type="term" value="C:plasma membrane"/>
    <property type="evidence" value="ECO:0007669"/>
    <property type="project" value="UniProtKB-SubCell"/>
</dbReference>
<feature type="transmembrane region" description="Helical" evidence="5">
    <location>
        <begin position="242"/>
        <end position="261"/>
    </location>
</feature>
<feature type="transmembrane region" description="Helical" evidence="5">
    <location>
        <begin position="71"/>
        <end position="90"/>
    </location>
</feature>
<dbReference type="STRING" id="178355.SAMN04488062_10991"/>
<feature type="transmembrane region" description="Helical" evidence="5">
    <location>
        <begin position="182"/>
        <end position="200"/>
    </location>
</feature>
<feature type="transmembrane region" description="Helical" evidence="5">
    <location>
        <begin position="110"/>
        <end position="128"/>
    </location>
</feature>
<feature type="transmembrane region" description="Helical" evidence="5">
    <location>
        <begin position="148"/>
        <end position="175"/>
    </location>
</feature>
<evidence type="ECO:0000256" key="5">
    <source>
        <dbReference type="RuleBase" id="RU363041"/>
    </source>
</evidence>
<keyword evidence="2 5" id="KW-0812">Transmembrane</keyword>
<gene>
    <name evidence="6" type="ORF">SAMN04488062_10991</name>
</gene>
<feature type="transmembrane region" description="Helical" evidence="5">
    <location>
        <begin position="212"/>
        <end position="230"/>
    </location>
</feature>
<proteinExistence type="inferred from homology"/>
<name>A0A1G8DCQ6_9FLAO</name>
<evidence type="ECO:0000256" key="2">
    <source>
        <dbReference type="ARBA" id="ARBA00022692"/>
    </source>
</evidence>
<evidence type="ECO:0000256" key="3">
    <source>
        <dbReference type="ARBA" id="ARBA00022989"/>
    </source>
</evidence>
<dbReference type="InterPro" id="IPR051598">
    <property type="entry name" value="TSUP/Inactive_protease-like"/>
</dbReference>
<keyword evidence="4 5" id="KW-0472">Membrane</keyword>
<sequence>MEYLGYFASIIIGLSLGLIGGGGSILAVPILVYLFKIHPEQATSYSLFIVGVTAMIGSYSHYRLGNLKIKAALIFAIPSVFSLLFVRDIILSKIPALLFTIHNFEVSKNLLIMIVFAFLMIAASISMIKKSNTKKTPPKDSFSRIAIIGLLVGFITGFLGAGGGFLIIPALLFFANLPMKQAIGTSLLIIFINSLIGFGGDVCNGIIINYKLLFTISAIAIIGMFLGTYLSKKIDGAKLKPAFGWFVLVMGFYIIIKEFFLT</sequence>
<evidence type="ECO:0000256" key="4">
    <source>
        <dbReference type="ARBA" id="ARBA00023136"/>
    </source>
</evidence>
<feature type="transmembrane region" description="Helical" evidence="5">
    <location>
        <begin position="42"/>
        <end position="59"/>
    </location>
</feature>
<accession>A0A1G8DCQ6</accession>
<dbReference type="Proteomes" id="UP000199274">
    <property type="component" value="Unassembled WGS sequence"/>
</dbReference>
<dbReference type="EMBL" id="FNDB01000009">
    <property type="protein sequence ID" value="SDH55189.1"/>
    <property type="molecule type" value="Genomic_DNA"/>
</dbReference>
<protein>
    <recommendedName>
        <fullName evidence="5">Probable membrane transporter protein</fullName>
    </recommendedName>
</protein>
<evidence type="ECO:0000313" key="6">
    <source>
        <dbReference type="EMBL" id="SDH55189.1"/>
    </source>
</evidence>